<sequence>MVSSPAIPCYSSYSRTTWESRSRAVTIKLRCLASTSASLPSASNPKVVVTRERGKNTKLIDALANRRITCLELPLIQHTKLSDVDKLSSLLSSNSFDWIIITSPEAGLVFLDAWKAAGTPKVTVGVVGAGTACVFEKIQPSLRQSLNVAFAPSKAIGKVLAVELPDNGNPRCTVLYPASAKASNEIEEGLTKRGFEVTRLNTYTTELVSHVDEIVLEQALLAPVIAVASPSAIRAWVTLIPEPQRWDNAVACIGETTALAAKKLGLRNVYFPENPGIEGKASTEVFGDAVASGSLLADPSSLWIWKGRRPSSSGLNPFKLSINHVRPFEEDRQGQELVQDFGRRNNLDSSKETAAGKKPTIHKSIMEKAKKMTKRLSEEYLPEDDFLNYRRRRLKMVSASP</sequence>
<evidence type="ECO:0000256" key="6">
    <source>
        <dbReference type="ARBA" id="ARBA00048617"/>
    </source>
</evidence>
<evidence type="ECO:0000313" key="9">
    <source>
        <dbReference type="EMBL" id="CAA0807830.1"/>
    </source>
</evidence>
<keyword evidence="10" id="KW-1185">Reference proteome</keyword>
<organism evidence="9 10">
    <name type="scientific">Striga hermonthica</name>
    <name type="common">Purple witchweed</name>
    <name type="synonym">Buchnera hermonthica</name>
    <dbReference type="NCBI Taxonomy" id="68872"/>
    <lineage>
        <taxon>Eukaryota</taxon>
        <taxon>Viridiplantae</taxon>
        <taxon>Streptophyta</taxon>
        <taxon>Embryophyta</taxon>
        <taxon>Tracheophyta</taxon>
        <taxon>Spermatophyta</taxon>
        <taxon>Magnoliopsida</taxon>
        <taxon>eudicotyledons</taxon>
        <taxon>Gunneridae</taxon>
        <taxon>Pentapetalae</taxon>
        <taxon>asterids</taxon>
        <taxon>lamiids</taxon>
        <taxon>Lamiales</taxon>
        <taxon>Orobanchaceae</taxon>
        <taxon>Buchnereae</taxon>
        <taxon>Striga</taxon>
    </lineage>
</organism>
<dbReference type="OrthoDB" id="443551at2759"/>
<evidence type="ECO:0000256" key="1">
    <source>
        <dbReference type="ARBA" id="ARBA00004772"/>
    </source>
</evidence>
<dbReference type="InterPro" id="IPR036108">
    <property type="entry name" value="4pyrrol_syn_uPrphyn_synt_sf"/>
</dbReference>
<dbReference type="SUPFAM" id="SSF69618">
    <property type="entry name" value="HemD-like"/>
    <property type="match status" value="1"/>
</dbReference>
<dbReference type="GO" id="GO:0009507">
    <property type="term" value="C:chloroplast"/>
    <property type="evidence" value="ECO:0007669"/>
    <property type="project" value="TreeGrafter"/>
</dbReference>
<dbReference type="EMBL" id="CACSLK010001183">
    <property type="protein sequence ID" value="CAA0807830.1"/>
    <property type="molecule type" value="Genomic_DNA"/>
</dbReference>
<evidence type="ECO:0000256" key="7">
    <source>
        <dbReference type="RuleBase" id="RU366031"/>
    </source>
</evidence>
<dbReference type="FunFam" id="3.40.50.10090:FF:000009">
    <property type="entry name" value="Uroporphyrinogen-III synthase, chloroplastic"/>
    <property type="match status" value="1"/>
</dbReference>
<dbReference type="Gene3D" id="3.40.50.10090">
    <property type="match status" value="2"/>
</dbReference>
<protein>
    <recommendedName>
        <fullName evidence="3 7">Uroporphyrinogen-III synthase</fullName>
        <ecNumber evidence="3 7">4.2.1.75</ecNumber>
    </recommendedName>
</protein>
<keyword evidence="4 7" id="KW-0456">Lyase</keyword>
<comment type="caution">
    <text evidence="9">The sequence shown here is derived from an EMBL/GenBank/DDBJ whole genome shotgun (WGS) entry which is preliminary data.</text>
</comment>
<reference evidence="9" key="1">
    <citation type="submission" date="2019-12" db="EMBL/GenBank/DDBJ databases">
        <authorList>
            <person name="Scholes J."/>
        </authorList>
    </citation>
    <scope>NUCLEOTIDE SEQUENCE</scope>
</reference>
<dbReference type="Pfam" id="PF02602">
    <property type="entry name" value="HEM4"/>
    <property type="match status" value="1"/>
</dbReference>
<dbReference type="GO" id="GO:0006780">
    <property type="term" value="P:uroporphyrinogen III biosynthetic process"/>
    <property type="evidence" value="ECO:0007669"/>
    <property type="project" value="UniProtKB-UniRule"/>
</dbReference>
<dbReference type="PANTHER" id="PTHR38042">
    <property type="entry name" value="UROPORPHYRINOGEN-III SYNTHASE, CHLOROPLASTIC"/>
    <property type="match status" value="1"/>
</dbReference>
<accession>A0A9N7MJ42</accession>
<evidence type="ECO:0000256" key="3">
    <source>
        <dbReference type="ARBA" id="ARBA00013109"/>
    </source>
</evidence>
<comment type="similarity">
    <text evidence="2 7">Belongs to the uroporphyrinogen-III synthase family.</text>
</comment>
<comment type="catalytic activity">
    <reaction evidence="6 7">
        <text>hydroxymethylbilane = uroporphyrinogen III + H2O</text>
        <dbReference type="Rhea" id="RHEA:18965"/>
        <dbReference type="ChEBI" id="CHEBI:15377"/>
        <dbReference type="ChEBI" id="CHEBI:57308"/>
        <dbReference type="ChEBI" id="CHEBI:57845"/>
        <dbReference type="EC" id="4.2.1.75"/>
    </reaction>
</comment>
<evidence type="ECO:0000256" key="2">
    <source>
        <dbReference type="ARBA" id="ARBA00008133"/>
    </source>
</evidence>
<name>A0A9N7MJ42_STRHE</name>
<keyword evidence="5 7" id="KW-0627">Porphyrin biosynthesis</keyword>
<dbReference type="GO" id="GO:0004852">
    <property type="term" value="F:uroporphyrinogen-III synthase activity"/>
    <property type="evidence" value="ECO:0007669"/>
    <property type="project" value="UniProtKB-UniRule"/>
</dbReference>
<dbReference type="PANTHER" id="PTHR38042:SF1">
    <property type="entry name" value="UROPORPHYRINOGEN-III SYNTHASE, CHLOROPLASTIC"/>
    <property type="match status" value="1"/>
</dbReference>
<feature type="domain" description="Tetrapyrrole biosynthesis uroporphyrinogen III synthase" evidence="8">
    <location>
        <begin position="60"/>
        <end position="279"/>
    </location>
</feature>
<dbReference type="InterPro" id="IPR003754">
    <property type="entry name" value="4pyrrol_synth_uPrphyn_synth"/>
</dbReference>
<gene>
    <name evidence="9" type="ORF">SHERM_10474</name>
</gene>
<evidence type="ECO:0000259" key="8">
    <source>
        <dbReference type="Pfam" id="PF02602"/>
    </source>
</evidence>
<evidence type="ECO:0000256" key="5">
    <source>
        <dbReference type="ARBA" id="ARBA00023244"/>
    </source>
</evidence>
<dbReference type="InterPro" id="IPR039793">
    <property type="entry name" value="UROS/Hem4"/>
</dbReference>
<proteinExistence type="inferred from homology"/>
<evidence type="ECO:0000313" key="10">
    <source>
        <dbReference type="Proteomes" id="UP001153555"/>
    </source>
</evidence>
<dbReference type="Proteomes" id="UP001153555">
    <property type="component" value="Unassembled WGS sequence"/>
</dbReference>
<dbReference type="EC" id="4.2.1.75" evidence="3 7"/>
<dbReference type="GO" id="GO:0006782">
    <property type="term" value="P:protoporphyrinogen IX biosynthetic process"/>
    <property type="evidence" value="ECO:0007669"/>
    <property type="project" value="UniProtKB-UniRule"/>
</dbReference>
<dbReference type="AlphaFoldDB" id="A0A9N7MJ42"/>
<dbReference type="CDD" id="cd06578">
    <property type="entry name" value="HemD"/>
    <property type="match status" value="1"/>
</dbReference>
<comment type="pathway">
    <text evidence="1 7">Porphyrin-containing compound metabolism; protoporphyrin-IX biosynthesis; coproporphyrinogen-III from 5-aminolevulinate: step 3/4.</text>
</comment>
<evidence type="ECO:0000256" key="4">
    <source>
        <dbReference type="ARBA" id="ARBA00023239"/>
    </source>
</evidence>
<comment type="function">
    <text evidence="7">Catalyzes cyclization of the linear tetrapyrrole, hydroxymethylbilane, to the macrocyclic uroporphyrinogen III.</text>
</comment>